<reference evidence="2" key="1">
    <citation type="submission" date="2020-05" db="EMBL/GenBank/DDBJ databases">
        <title>WGS assembly of Panicum virgatum.</title>
        <authorList>
            <person name="Lovell J.T."/>
            <person name="Jenkins J."/>
            <person name="Shu S."/>
            <person name="Juenger T.E."/>
            <person name="Schmutz J."/>
        </authorList>
    </citation>
    <scope>NUCLEOTIDE SEQUENCE</scope>
    <source>
        <strain evidence="2">AP13</strain>
    </source>
</reference>
<sequence>MSNPTHEFKKKKTSGATPHGERSAVRQPPRGGRARARRELQGSGDGAEAERVAVEGVAVGGSGGEVGEWGEDGGGVRRRKRSESGACLARFRSFRVASPLACLFLPASRSRSPRPLAPLLPFAFARRAFNPRARARGAAGFR</sequence>
<evidence type="ECO:0000313" key="3">
    <source>
        <dbReference type="Proteomes" id="UP000823388"/>
    </source>
</evidence>
<dbReference type="Proteomes" id="UP000823388">
    <property type="component" value="Chromosome 1K"/>
</dbReference>
<gene>
    <name evidence="2" type="ORF">PVAP13_1KG079777</name>
</gene>
<feature type="compositionally biased region" description="Gly residues" evidence="1">
    <location>
        <begin position="58"/>
        <end position="67"/>
    </location>
</feature>
<keyword evidence="3" id="KW-1185">Reference proteome</keyword>
<organism evidence="2 3">
    <name type="scientific">Panicum virgatum</name>
    <name type="common">Blackwell switchgrass</name>
    <dbReference type="NCBI Taxonomy" id="38727"/>
    <lineage>
        <taxon>Eukaryota</taxon>
        <taxon>Viridiplantae</taxon>
        <taxon>Streptophyta</taxon>
        <taxon>Embryophyta</taxon>
        <taxon>Tracheophyta</taxon>
        <taxon>Spermatophyta</taxon>
        <taxon>Magnoliopsida</taxon>
        <taxon>Liliopsida</taxon>
        <taxon>Poales</taxon>
        <taxon>Poaceae</taxon>
        <taxon>PACMAD clade</taxon>
        <taxon>Panicoideae</taxon>
        <taxon>Panicodae</taxon>
        <taxon>Paniceae</taxon>
        <taxon>Panicinae</taxon>
        <taxon>Panicum</taxon>
        <taxon>Panicum sect. Hiantes</taxon>
    </lineage>
</organism>
<comment type="caution">
    <text evidence="2">The sequence shown here is derived from an EMBL/GenBank/DDBJ whole genome shotgun (WGS) entry which is preliminary data.</text>
</comment>
<dbReference type="AlphaFoldDB" id="A0A8T0XG98"/>
<protein>
    <submittedName>
        <fullName evidence="2">Uncharacterized protein</fullName>
    </submittedName>
</protein>
<proteinExistence type="predicted"/>
<name>A0A8T0XG98_PANVG</name>
<dbReference type="EMBL" id="CM029037">
    <property type="protein sequence ID" value="KAG2656394.1"/>
    <property type="molecule type" value="Genomic_DNA"/>
</dbReference>
<evidence type="ECO:0000256" key="1">
    <source>
        <dbReference type="SAM" id="MobiDB-lite"/>
    </source>
</evidence>
<accession>A0A8T0XG98</accession>
<evidence type="ECO:0000313" key="2">
    <source>
        <dbReference type="EMBL" id="KAG2656394.1"/>
    </source>
</evidence>
<feature type="region of interest" description="Disordered" evidence="1">
    <location>
        <begin position="1"/>
        <end position="82"/>
    </location>
</feature>